<reference evidence="1 2" key="1">
    <citation type="submission" date="2023-05" db="EMBL/GenBank/DDBJ databases">
        <title>Flavobacterium sedimenti sp. nov., isolated from the sediment.</title>
        <authorList>
            <person name="Wu N."/>
        </authorList>
    </citation>
    <scope>NUCLEOTIDE SEQUENCE [LARGE SCALE GENOMIC DNA]</scope>
    <source>
        <strain evidence="1 2">YZ-48</strain>
    </source>
</reference>
<comment type="caution">
    <text evidence="1">The sequence shown here is derived from an EMBL/GenBank/DDBJ whole genome shotgun (WGS) entry which is preliminary data.</text>
</comment>
<proteinExistence type="predicted"/>
<name>A0ABT6XPM9_9FLAO</name>
<dbReference type="PROSITE" id="PS51257">
    <property type="entry name" value="PROKAR_LIPOPROTEIN"/>
    <property type="match status" value="1"/>
</dbReference>
<accession>A0ABT6XPM9</accession>
<protein>
    <recommendedName>
        <fullName evidence="3">DUF4249 domain-containing protein</fullName>
    </recommendedName>
</protein>
<dbReference type="Proteomes" id="UP001230035">
    <property type="component" value="Unassembled WGS sequence"/>
</dbReference>
<evidence type="ECO:0000313" key="1">
    <source>
        <dbReference type="EMBL" id="MDI9256942.1"/>
    </source>
</evidence>
<evidence type="ECO:0008006" key="3">
    <source>
        <dbReference type="Google" id="ProtNLM"/>
    </source>
</evidence>
<keyword evidence="2" id="KW-1185">Reference proteome</keyword>
<gene>
    <name evidence="1" type="ORF">QHT84_05890</name>
</gene>
<sequence>MKRILGILSVLLLITACDDGNLTVENIDFTDVTVQKCSDKDILYKVKDTEMLILAIPASVFVNDETPENTSIETTIDNNNIQVFYRQYNGTVSSDNICPTIPAATPNLTEEWFVTSGTVQFTSTAVKSVNASTGVTQITGYKHYIVLKNITFQKPDGSTQFYETYPFGNYTTPATALAFGFNDEADKSTCDNRIFNFNSSEAFILDLGDYDNLFQNSVTTTPRVALVSSTNKVVYRLYSGIVNDAYFCATTLPTTPTLTQEWIAENGVADVSGIIEVTTTTFGSGFLHTIHLKKLTMTRGNSDFYLGDDYLYGSFVVTP</sequence>
<dbReference type="RefSeq" id="WP_283238627.1">
    <property type="nucleotide sequence ID" value="NZ_JASGBP010000002.1"/>
</dbReference>
<organism evidence="1 2">
    <name type="scientific">Flavobacterium sedimenticola</name>
    <dbReference type="NCBI Taxonomy" id="3043286"/>
    <lineage>
        <taxon>Bacteria</taxon>
        <taxon>Pseudomonadati</taxon>
        <taxon>Bacteroidota</taxon>
        <taxon>Flavobacteriia</taxon>
        <taxon>Flavobacteriales</taxon>
        <taxon>Flavobacteriaceae</taxon>
        <taxon>Flavobacterium</taxon>
    </lineage>
</organism>
<dbReference type="EMBL" id="JASGBP010000002">
    <property type="protein sequence ID" value="MDI9256942.1"/>
    <property type="molecule type" value="Genomic_DNA"/>
</dbReference>
<evidence type="ECO:0000313" key="2">
    <source>
        <dbReference type="Proteomes" id="UP001230035"/>
    </source>
</evidence>